<comment type="caution">
    <text evidence="2">The sequence shown here is derived from an EMBL/GenBank/DDBJ whole genome shotgun (WGS) entry which is preliminary data.</text>
</comment>
<dbReference type="PANTHER" id="PTHR33164:SF43">
    <property type="entry name" value="HTH-TYPE TRANSCRIPTIONAL REPRESSOR YETL"/>
    <property type="match status" value="1"/>
</dbReference>
<dbReference type="PROSITE" id="PS50995">
    <property type="entry name" value="HTH_MARR_2"/>
    <property type="match status" value="1"/>
</dbReference>
<dbReference type="SMART" id="SM00347">
    <property type="entry name" value="HTH_MARR"/>
    <property type="match status" value="1"/>
</dbReference>
<dbReference type="Gene3D" id="1.10.10.10">
    <property type="entry name" value="Winged helix-like DNA-binding domain superfamily/Winged helix DNA-binding domain"/>
    <property type="match status" value="1"/>
</dbReference>
<sequence length="138" mass="15589">MFEHCLYFNTTALARLVDKEWTLAFKPFGVTPSQGFMLRLLLRHPGMSQHELATELTISRPTATRLLDGLQALKLVERRSLESDGRHWAIYPTAKAEALHAGINKASSDVTRRIQQHMGKENFDETVARVRSVSSALK</sequence>
<evidence type="ECO:0000313" key="2">
    <source>
        <dbReference type="EMBL" id="MFC6283359.1"/>
    </source>
</evidence>
<proteinExistence type="predicted"/>
<protein>
    <submittedName>
        <fullName evidence="2">MarR family winged helix-turn-helix transcriptional regulator</fullName>
    </submittedName>
</protein>
<name>A0ABW1U0H1_9BURK</name>
<dbReference type="InterPro" id="IPR039422">
    <property type="entry name" value="MarR/SlyA-like"/>
</dbReference>
<dbReference type="InterPro" id="IPR036390">
    <property type="entry name" value="WH_DNA-bd_sf"/>
</dbReference>
<dbReference type="PRINTS" id="PR00598">
    <property type="entry name" value="HTHMARR"/>
</dbReference>
<dbReference type="Proteomes" id="UP001596270">
    <property type="component" value="Unassembled WGS sequence"/>
</dbReference>
<accession>A0ABW1U0H1</accession>
<gene>
    <name evidence="2" type="ORF">ACFQND_19205</name>
</gene>
<evidence type="ECO:0000313" key="3">
    <source>
        <dbReference type="Proteomes" id="UP001596270"/>
    </source>
</evidence>
<dbReference type="RefSeq" id="WP_371437093.1">
    <property type="nucleotide sequence ID" value="NZ_JBHSRS010000082.1"/>
</dbReference>
<dbReference type="PANTHER" id="PTHR33164">
    <property type="entry name" value="TRANSCRIPTIONAL REGULATOR, MARR FAMILY"/>
    <property type="match status" value="1"/>
</dbReference>
<feature type="domain" description="HTH marR-type" evidence="1">
    <location>
        <begin position="1"/>
        <end position="138"/>
    </location>
</feature>
<keyword evidence="3" id="KW-1185">Reference proteome</keyword>
<dbReference type="Pfam" id="PF12802">
    <property type="entry name" value="MarR_2"/>
    <property type="match status" value="1"/>
</dbReference>
<dbReference type="EMBL" id="JBHSRS010000082">
    <property type="protein sequence ID" value="MFC6283359.1"/>
    <property type="molecule type" value="Genomic_DNA"/>
</dbReference>
<organism evidence="2 3">
    <name type="scientific">Polaromonas aquatica</name>
    <dbReference type="NCBI Taxonomy" id="332657"/>
    <lineage>
        <taxon>Bacteria</taxon>
        <taxon>Pseudomonadati</taxon>
        <taxon>Pseudomonadota</taxon>
        <taxon>Betaproteobacteria</taxon>
        <taxon>Burkholderiales</taxon>
        <taxon>Comamonadaceae</taxon>
        <taxon>Polaromonas</taxon>
    </lineage>
</organism>
<evidence type="ECO:0000259" key="1">
    <source>
        <dbReference type="PROSITE" id="PS50995"/>
    </source>
</evidence>
<dbReference type="InterPro" id="IPR000835">
    <property type="entry name" value="HTH_MarR-typ"/>
</dbReference>
<reference evidence="3" key="1">
    <citation type="journal article" date="2019" name="Int. J. Syst. Evol. Microbiol.">
        <title>The Global Catalogue of Microorganisms (GCM) 10K type strain sequencing project: providing services to taxonomists for standard genome sequencing and annotation.</title>
        <authorList>
            <consortium name="The Broad Institute Genomics Platform"/>
            <consortium name="The Broad Institute Genome Sequencing Center for Infectious Disease"/>
            <person name="Wu L."/>
            <person name="Ma J."/>
        </authorList>
    </citation>
    <scope>NUCLEOTIDE SEQUENCE [LARGE SCALE GENOMIC DNA]</scope>
    <source>
        <strain evidence="3">CCUG 39402</strain>
    </source>
</reference>
<dbReference type="SUPFAM" id="SSF46785">
    <property type="entry name" value="Winged helix' DNA-binding domain"/>
    <property type="match status" value="1"/>
</dbReference>
<dbReference type="InterPro" id="IPR036388">
    <property type="entry name" value="WH-like_DNA-bd_sf"/>
</dbReference>